<comment type="caution">
    <text evidence="2">The sequence shown here is derived from an EMBL/GenBank/DDBJ whole genome shotgun (WGS) entry which is preliminary data.</text>
</comment>
<reference evidence="2" key="1">
    <citation type="submission" date="2022-12" db="EMBL/GenBank/DDBJ databases">
        <title>Draft genome assemblies for two species of Escallonia (Escalloniales).</title>
        <authorList>
            <person name="Chanderbali A."/>
            <person name="Dervinis C."/>
            <person name="Anghel I."/>
            <person name="Soltis D."/>
            <person name="Soltis P."/>
            <person name="Zapata F."/>
        </authorList>
    </citation>
    <scope>NUCLEOTIDE SEQUENCE</scope>
    <source>
        <strain evidence="2">UCBG92.1500</strain>
        <tissue evidence="2">Leaf</tissue>
    </source>
</reference>
<dbReference type="Proteomes" id="UP001187471">
    <property type="component" value="Unassembled WGS sequence"/>
</dbReference>
<sequence length="222" mass="23983">MGNCQAAEAATVVIHHPKGNRVERVYWSVSARQVMASHPGHYVALVLSSPAARSENETPVKQLKLLRPDDTLLLGQVYRLISFEEVLKEFAAKKCVKLGKLLKERGVLLGLEKRKDAVVPTQTSLKPKPENHTNGTPVKEATFVLGNSEIMLNKCIALCSFAGREFPDHVPIDAQGILFQAGQEVHRVKNSSGGSRGVGRHHGGGGGGQWKPALQSIAEVGT</sequence>
<organism evidence="2 3">
    <name type="scientific">Escallonia rubra</name>
    <dbReference type="NCBI Taxonomy" id="112253"/>
    <lineage>
        <taxon>Eukaryota</taxon>
        <taxon>Viridiplantae</taxon>
        <taxon>Streptophyta</taxon>
        <taxon>Embryophyta</taxon>
        <taxon>Tracheophyta</taxon>
        <taxon>Spermatophyta</taxon>
        <taxon>Magnoliopsida</taxon>
        <taxon>eudicotyledons</taxon>
        <taxon>Gunneridae</taxon>
        <taxon>Pentapetalae</taxon>
        <taxon>asterids</taxon>
        <taxon>campanulids</taxon>
        <taxon>Escalloniales</taxon>
        <taxon>Escalloniaceae</taxon>
        <taxon>Escallonia</taxon>
    </lineage>
</organism>
<dbReference type="PANTHER" id="PTHR33413:SF1">
    <property type="entry name" value="EXPRESSED PROTEIN"/>
    <property type="match status" value="1"/>
</dbReference>
<proteinExistence type="predicted"/>
<evidence type="ECO:0000313" key="3">
    <source>
        <dbReference type="Proteomes" id="UP001187471"/>
    </source>
</evidence>
<protein>
    <recommendedName>
        <fullName evidence="4">DUF4228 domain-containing protein</fullName>
    </recommendedName>
</protein>
<dbReference type="AlphaFoldDB" id="A0AA88Q8H1"/>
<keyword evidence="3" id="KW-1185">Reference proteome</keyword>
<evidence type="ECO:0000256" key="1">
    <source>
        <dbReference type="SAM" id="MobiDB-lite"/>
    </source>
</evidence>
<evidence type="ECO:0000313" key="2">
    <source>
        <dbReference type="EMBL" id="KAK2965539.1"/>
    </source>
</evidence>
<feature type="region of interest" description="Disordered" evidence="1">
    <location>
        <begin position="189"/>
        <end position="222"/>
    </location>
</feature>
<gene>
    <name evidence="2" type="ORF">RJ640_030587</name>
</gene>
<dbReference type="EMBL" id="JAVXUO010003214">
    <property type="protein sequence ID" value="KAK2965539.1"/>
    <property type="molecule type" value="Genomic_DNA"/>
</dbReference>
<name>A0AA88Q8H1_9ASTE</name>
<accession>A0AA88Q8H1</accession>
<dbReference type="InterPro" id="IPR025322">
    <property type="entry name" value="PADRE_dom"/>
</dbReference>
<dbReference type="Pfam" id="PF14009">
    <property type="entry name" value="PADRE"/>
    <property type="match status" value="1"/>
</dbReference>
<dbReference type="PANTHER" id="PTHR33413">
    <property type="entry name" value="EXPRESSED PROTEIN"/>
    <property type="match status" value="1"/>
</dbReference>
<evidence type="ECO:0008006" key="4">
    <source>
        <dbReference type="Google" id="ProtNLM"/>
    </source>
</evidence>